<evidence type="ECO:0000313" key="5">
    <source>
        <dbReference type="Proteomes" id="UP000023703"/>
    </source>
</evidence>
<proteinExistence type="predicted"/>
<dbReference type="PRINTS" id="PR00455">
    <property type="entry name" value="HTHTETR"/>
</dbReference>
<dbReference type="GO" id="GO:0000976">
    <property type="term" value="F:transcription cis-regulatory region binding"/>
    <property type="evidence" value="ECO:0007669"/>
    <property type="project" value="TreeGrafter"/>
</dbReference>
<dbReference type="Pfam" id="PF00440">
    <property type="entry name" value="TetR_N"/>
    <property type="match status" value="1"/>
</dbReference>
<dbReference type="PANTHER" id="PTHR30055:SF226">
    <property type="entry name" value="HTH-TYPE TRANSCRIPTIONAL REGULATOR PKSA"/>
    <property type="match status" value="1"/>
</dbReference>
<dbReference type="eggNOG" id="COG1309">
    <property type="taxonomic scope" value="Bacteria"/>
</dbReference>
<organism evidence="4 5">
    <name type="scientific">Corynebacterium glyciniphilum AJ 3170</name>
    <dbReference type="NCBI Taxonomy" id="1404245"/>
    <lineage>
        <taxon>Bacteria</taxon>
        <taxon>Bacillati</taxon>
        <taxon>Actinomycetota</taxon>
        <taxon>Actinomycetes</taxon>
        <taxon>Mycobacteriales</taxon>
        <taxon>Corynebacteriaceae</taxon>
        <taxon>Corynebacterium</taxon>
    </lineage>
</organism>
<dbReference type="EMBL" id="CP006842">
    <property type="protein sequence ID" value="AHW63068.1"/>
    <property type="molecule type" value="Genomic_DNA"/>
</dbReference>
<dbReference type="HOGENOM" id="CLU_069356_18_2_11"/>
<accession>X5DJ09</accession>
<evidence type="ECO:0000256" key="1">
    <source>
        <dbReference type="ARBA" id="ARBA00023125"/>
    </source>
</evidence>
<dbReference type="PROSITE" id="PS50977">
    <property type="entry name" value="HTH_TETR_2"/>
    <property type="match status" value="1"/>
</dbReference>
<feature type="domain" description="HTH tetR-type" evidence="3">
    <location>
        <begin position="17"/>
        <end position="77"/>
    </location>
</feature>
<feature type="DNA-binding region" description="H-T-H motif" evidence="2">
    <location>
        <begin position="40"/>
        <end position="59"/>
    </location>
</feature>
<dbReference type="Proteomes" id="UP000023703">
    <property type="component" value="Chromosome"/>
</dbReference>
<gene>
    <name evidence="4" type="ORF">CGLY_03100</name>
</gene>
<evidence type="ECO:0000256" key="2">
    <source>
        <dbReference type="PROSITE-ProRule" id="PRU00335"/>
    </source>
</evidence>
<dbReference type="InterPro" id="IPR009057">
    <property type="entry name" value="Homeodomain-like_sf"/>
</dbReference>
<sequence>MVESMPMSRVAQQERSKVTRRRLLEASLDTLSDVGLAGTTVSAVAARAGVSRGAAQHHFPTRDSLVEAALEEFFAERTQQLRSSVAKLSTGSGAAAVDAVDEVVTLIFGFFSNRPFHAALHIWAAASTDDSLRELIVPAEARYGREVYQLTALALNADLSDQHTRRLLGLTLDVARGLGLGSVLVDTRKHQNDAIKTWSRILDGIKRND</sequence>
<evidence type="ECO:0000313" key="4">
    <source>
        <dbReference type="EMBL" id="AHW63068.1"/>
    </source>
</evidence>
<dbReference type="KEGG" id="cgy:CGLY_03100"/>
<dbReference type="InterPro" id="IPR050109">
    <property type="entry name" value="HTH-type_TetR-like_transc_reg"/>
</dbReference>
<dbReference type="GO" id="GO:0003700">
    <property type="term" value="F:DNA-binding transcription factor activity"/>
    <property type="evidence" value="ECO:0007669"/>
    <property type="project" value="TreeGrafter"/>
</dbReference>
<reference evidence="4 5" key="1">
    <citation type="journal article" date="2015" name="Int. J. Syst. Evol. Microbiol.">
        <title>Revisiting Corynebacterium glyciniphilum (ex Kubota et al., 1972) sp. nov., nom. rev., isolated from putrefied banana.</title>
        <authorList>
            <person name="Al-Dilaimi A."/>
            <person name="Bednarz H."/>
            <person name="Lomker A."/>
            <person name="Niehaus K."/>
            <person name="Kalinowski J."/>
            <person name="Ruckert C."/>
        </authorList>
    </citation>
    <scope>NUCLEOTIDE SEQUENCE [LARGE SCALE GENOMIC DNA]</scope>
    <source>
        <strain evidence="4">AJ 3170</strain>
    </source>
</reference>
<protein>
    <submittedName>
        <fullName evidence="4">Putative transcriptional regulator, TetR-family</fullName>
    </submittedName>
</protein>
<keyword evidence="1 2" id="KW-0238">DNA-binding</keyword>
<dbReference type="STRING" id="1404245.CGLY_03100"/>
<dbReference type="PANTHER" id="PTHR30055">
    <property type="entry name" value="HTH-TYPE TRANSCRIPTIONAL REGULATOR RUTR"/>
    <property type="match status" value="1"/>
</dbReference>
<keyword evidence="5" id="KW-1185">Reference proteome</keyword>
<dbReference type="Gene3D" id="1.10.357.10">
    <property type="entry name" value="Tetracycline Repressor, domain 2"/>
    <property type="match status" value="1"/>
</dbReference>
<name>X5DJ09_9CORY</name>
<dbReference type="SUPFAM" id="SSF46689">
    <property type="entry name" value="Homeodomain-like"/>
    <property type="match status" value="1"/>
</dbReference>
<dbReference type="AlphaFoldDB" id="X5DJ09"/>
<dbReference type="InterPro" id="IPR001647">
    <property type="entry name" value="HTH_TetR"/>
</dbReference>
<evidence type="ECO:0000259" key="3">
    <source>
        <dbReference type="PROSITE" id="PS50977"/>
    </source>
</evidence>